<evidence type="ECO:0000313" key="3">
    <source>
        <dbReference type="EMBL" id="PWU22495.1"/>
    </source>
</evidence>
<organism evidence="3 4">
    <name type="scientific">Candidatus Cerribacteria bacterium 'Amazon FNV 2010 28 9'</name>
    <dbReference type="NCBI Taxonomy" id="2081795"/>
    <lineage>
        <taxon>Bacteria</taxon>
        <taxon>Candidatus Cerribacteria</taxon>
    </lineage>
</organism>
<dbReference type="EMBL" id="PSRQ01000062">
    <property type="protein sequence ID" value="PWU22495.1"/>
    <property type="molecule type" value="Genomic_DNA"/>
</dbReference>
<dbReference type="Proteomes" id="UP000246104">
    <property type="component" value="Unassembled WGS sequence"/>
</dbReference>
<keyword evidence="1" id="KW-0472">Membrane</keyword>
<dbReference type="InterPro" id="IPR035940">
    <property type="entry name" value="CAP_sf"/>
</dbReference>
<dbReference type="Gene3D" id="3.40.33.10">
    <property type="entry name" value="CAP"/>
    <property type="match status" value="1"/>
</dbReference>
<proteinExistence type="predicted"/>
<dbReference type="InterPro" id="IPR014044">
    <property type="entry name" value="CAP_dom"/>
</dbReference>
<gene>
    <name evidence="3" type="ORF">C5B42_05770</name>
</gene>
<feature type="domain" description="SCP" evidence="2">
    <location>
        <begin position="69"/>
        <end position="185"/>
    </location>
</feature>
<keyword evidence="1" id="KW-0812">Transmembrane</keyword>
<evidence type="ECO:0000313" key="4">
    <source>
        <dbReference type="Proteomes" id="UP000246104"/>
    </source>
</evidence>
<dbReference type="Pfam" id="PF00188">
    <property type="entry name" value="CAP"/>
    <property type="match status" value="1"/>
</dbReference>
<name>A0A317JRV7_9BACT</name>
<protein>
    <recommendedName>
        <fullName evidence="2">SCP domain-containing protein</fullName>
    </recommendedName>
</protein>
<evidence type="ECO:0000256" key="1">
    <source>
        <dbReference type="SAM" id="Phobius"/>
    </source>
</evidence>
<dbReference type="PANTHER" id="PTHR31157:SF1">
    <property type="entry name" value="SCP DOMAIN-CONTAINING PROTEIN"/>
    <property type="match status" value="1"/>
</dbReference>
<feature type="transmembrane region" description="Helical" evidence="1">
    <location>
        <begin position="256"/>
        <end position="275"/>
    </location>
</feature>
<evidence type="ECO:0000259" key="2">
    <source>
        <dbReference type="Pfam" id="PF00188"/>
    </source>
</evidence>
<keyword evidence="1" id="KW-1133">Transmembrane helix</keyword>
<comment type="caution">
    <text evidence="3">The sequence shown here is derived from an EMBL/GenBank/DDBJ whole genome shotgun (WGS) entry which is preliminary data.</text>
</comment>
<feature type="transmembrane region" description="Helical" evidence="1">
    <location>
        <begin position="287"/>
        <end position="307"/>
    </location>
</feature>
<dbReference type="PANTHER" id="PTHR31157">
    <property type="entry name" value="SCP DOMAIN-CONTAINING PROTEIN"/>
    <property type="match status" value="1"/>
</dbReference>
<feature type="transmembrane region" description="Helical" evidence="1">
    <location>
        <begin position="21"/>
        <end position="41"/>
    </location>
</feature>
<sequence>MWQTIAHLFSPRTSNNHRPRILHLEGLLVVGAILVGCKLLVGTLSTSHTIVPAVLGFSSSITASQVVAQTNEQRTNGGLAPLSIDGKLVSAAIAKGNNMCADQYWAHISPSGITPWVFIKNAGYQYSVAGENLARDFSDTSSMVAAWMASPTHRENIMNPRYEDIGVAAVNCSLLGSDTTLVVQMFGSKLVNTPTISTKALTTAQPLPPSTPSPQVAGEESVPKLLADANPTLSLGNSHQPQTLFAFTPLQIMKSIMLSILIVLLVVLALDMWLTHRRHTVRIAGKNIAHILFLVGIGLVVLLTRAGSIF</sequence>
<dbReference type="CDD" id="cd05379">
    <property type="entry name" value="CAP_bacterial"/>
    <property type="match status" value="1"/>
</dbReference>
<dbReference type="SUPFAM" id="SSF55797">
    <property type="entry name" value="PR-1-like"/>
    <property type="match status" value="1"/>
</dbReference>
<reference evidence="3 4" key="1">
    <citation type="submission" date="2018-02" db="EMBL/GenBank/DDBJ databases">
        <title>Genomic Reconstructions from Amazon Rainforest and Pasture Soil Reveal Novel Insights into the Physiology of Candidate Phyla in Tropical Sites.</title>
        <authorList>
            <person name="Kroeger M.E."/>
            <person name="Delmont T."/>
            <person name="Eren A.M."/>
            <person name="Guo J."/>
            <person name="Meyer K.M."/>
            <person name="Khan K."/>
            <person name="Rodrigues J.L.M."/>
            <person name="Bohannan B.J.M."/>
            <person name="Tringe S."/>
            <person name="Borges C.D."/>
            <person name="Tiedje J."/>
            <person name="Tsai S.M."/>
            <person name="Nusslein K."/>
        </authorList>
    </citation>
    <scope>NUCLEOTIDE SEQUENCE [LARGE SCALE GENOMIC DNA]</scope>
    <source>
        <strain evidence="3">Amazon FNV 2010 28 9</strain>
    </source>
</reference>
<dbReference type="AlphaFoldDB" id="A0A317JRV7"/>
<accession>A0A317JRV7</accession>